<keyword evidence="1" id="KW-0963">Cytoplasm</keyword>
<dbReference type="GO" id="GO:0043565">
    <property type="term" value="F:sequence-specific DNA binding"/>
    <property type="evidence" value="ECO:0007669"/>
    <property type="project" value="InterPro"/>
</dbReference>
<dbReference type="Gene3D" id="1.10.10.60">
    <property type="entry name" value="Homeodomain-like"/>
    <property type="match status" value="2"/>
</dbReference>
<dbReference type="Pfam" id="PF12852">
    <property type="entry name" value="Cupin_6"/>
    <property type="match status" value="1"/>
</dbReference>
<dbReference type="Gene3D" id="2.60.120.10">
    <property type="entry name" value="Jelly Rolls"/>
    <property type="match status" value="1"/>
</dbReference>
<keyword evidence="4" id="KW-0804">Transcription</keyword>
<keyword evidence="3" id="KW-0238">DNA-binding</keyword>
<organism evidence="6 7">
    <name type="scientific">Methylobacterium hispanicum</name>
    <dbReference type="NCBI Taxonomy" id="270350"/>
    <lineage>
        <taxon>Bacteria</taxon>
        <taxon>Pseudomonadati</taxon>
        <taxon>Pseudomonadota</taxon>
        <taxon>Alphaproteobacteria</taxon>
        <taxon>Hyphomicrobiales</taxon>
        <taxon>Methylobacteriaceae</taxon>
        <taxon>Methylobacterium</taxon>
    </lineage>
</organism>
<dbReference type="InterPro" id="IPR037923">
    <property type="entry name" value="HTH-like"/>
</dbReference>
<keyword evidence="7" id="KW-1185">Reference proteome</keyword>
<dbReference type="GO" id="GO:0003700">
    <property type="term" value="F:DNA-binding transcription factor activity"/>
    <property type="evidence" value="ECO:0007669"/>
    <property type="project" value="InterPro"/>
</dbReference>
<evidence type="ECO:0000256" key="4">
    <source>
        <dbReference type="ARBA" id="ARBA00023163"/>
    </source>
</evidence>
<gene>
    <name evidence="6" type="primary">mtrA</name>
    <name evidence="6" type="ORF">BHAOGJBA_5433</name>
</gene>
<reference evidence="6" key="1">
    <citation type="journal article" date="2016" name="Front. Microbiol.">
        <title>Genome Sequence of the Piezophilic, Mesophilic Sulfate-Reducing Bacterium Desulfovibrio indicus J2T.</title>
        <authorList>
            <person name="Cao J."/>
            <person name="Maignien L."/>
            <person name="Shao Z."/>
            <person name="Alain K."/>
            <person name="Jebbar M."/>
        </authorList>
    </citation>
    <scope>NUCLEOTIDE SEQUENCE</scope>
    <source>
        <strain evidence="6">DSM 16372</strain>
    </source>
</reference>
<dbReference type="InterPro" id="IPR014710">
    <property type="entry name" value="RmlC-like_jellyroll"/>
</dbReference>
<evidence type="ECO:0000256" key="1">
    <source>
        <dbReference type="ARBA" id="ARBA00022490"/>
    </source>
</evidence>
<dbReference type="SUPFAM" id="SSF46689">
    <property type="entry name" value="Homeodomain-like"/>
    <property type="match status" value="2"/>
</dbReference>
<dbReference type="Pfam" id="PF12833">
    <property type="entry name" value="HTH_18"/>
    <property type="match status" value="1"/>
</dbReference>
<proteinExistence type="predicted"/>
<dbReference type="EMBL" id="BPQO01000033">
    <property type="protein sequence ID" value="GJD91880.1"/>
    <property type="molecule type" value="Genomic_DNA"/>
</dbReference>
<accession>A0AAV4ZTI2</accession>
<dbReference type="SUPFAM" id="SSF51215">
    <property type="entry name" value="Regulatory protein AraC"/>
    <property type="match status" value="1"/>
</dbReference>
<dbReference type="InterPro" id="IPR032783">
    <property type="entry name" value="AraC_lig"/>
</dbReference>
<dbReference type="PANTHER" id="PTHR46796:SF13">
    <property type="entry name" value="HTH-TYPE TRANSCRIPTIONAL ACTIVATOR RHAS"/>
    <property type="match status" value="1"/>
</dbReference>
<dbReference type="PROSITE" id="PS01124">
    <property type="entry name" value="HTH_ARAC_FAMILY_2"/>
    <property type="match status" value="1"/>
</dbReference>
<dbReference type="PRINTS" id="PR00032">
    <property type="entry name" value="HTHARAC"/>
</dbReference>
<feature type="domain" description="HTH araC/xylS-type" evidence="5">
    <location>
        <begin position="201"/>
        <end position="302"/>
    </location>
</feature>
<evidence type="ECO:0000313" key="7">
    <source>
        <dbReference type="Proteomes" id="UP001055247"/>
    </source>
</evidence>
<dbReference type="RefSeq" id="WP_043378325.1">
    <property type="nucleotide sequence ID" value="NZ_BPQO01000033.1"/>
</dbReference>
<dbReference type="PANTHER" id="PTHR46796">
    <property type="entry name" value="HTH-TYPE TRANSCRIPTIONAL ACTIVATOR RHAS-RELATED"/>
    <property type="match status" value="1"/>
</dbReference>
<dbReference type="InterPro" id="IPR020449">
    <property type="entry name" value="Tscrpt_reg_AraC-type_HTH"/>
</dbReference>
<dbReference type="Proteomes" id="UP001055247">
    <property type="component" value="Unassembled WGS sequence"/>
</dbReference>
<dbReference type="InterPro" id="IPR009057">
    <property type="entry name" value="Homeodomain-like_sf"/>
</dbReference>
<evidence type="ECO:0000259" key="5">
    <source>
        <dbReference type="PROSITE" id="PS01124"/>
    </source>
</evidence>
<dbReference type="AlphaFoldDB" id="A0AAV4ZTI2"/>
<evidence type="ECO:0000313" key="6">
    <source>
        <dbReference type="EMBL" id="GJD91880.1"/>
    </source>
</evidence>
<keyword evidence="2" id="KW-0805">Transcription regulation</keyword>
<sequence>MSDHVLVKLLSTLTVRVHAFAFCEIQSGWRLRKQGIADALLVHYVLSGTGTIVVGDQEPVAFGPNSMVIPPRGVPHSLGFAGAMHTVTARDALRVLPDGLVALTAGDGSRDILVACGAISASYAGALGLFDRLQGALIEDLSGNDRLRHAFAFMIEELVQPGLGTQEVTSALMRQCLAILLRVHLKERGTSSPIFAALRDPRLMRAVAAVLDAPGASHTVDSLAALCGMSRSAFAERFSAIFGEGPIEYLHRVRLRLAAQLLTTSPMPVKVIAASVGYTSRSYFSHAFKAAYGVDPSAYRGRCADAAKAIEPGSNATFDSAQDVTGED</sequence>
<comment type="caution">
    <text evidence="6">The sequence shown here is derived from an EMBL/GenBank/DDBJ whole genome shotgun (WGS) entry which is preliminary data.</text>
</comment>
<evidence type="ECO:0000256" key="3">
    <source>
        <dbReference type="ARBA" id="ARBA00023125"/>
    </source>
</evidence>
<evidence type="ECO:0000256" key="2">
    <source>
        <dbReference type="ARBA" id="ARBA00023015"/>
    </source>
</evidence>
<dbReference type="SMART" id="SM00342">
    <property type="entry name" value="HTH_ARAC"/>
    <property type="match status" value="1"/>
</dbReference>
<dbReference type="InterPro" id="IPR050204">
    <property type="entry name" value="AraC_XylS_family_regulators"/>
</dbReference>
<reference evidence="6" key="2">
    <citation type="submission" date="2021-08" db="EMBL/GenBank/DDBJ databases">
        <authorList>
            <person name="Tani A."/>
            <person name="Ola A."/>
            <person name="Ogura Y."/>
            <person name="Katsura K."/>
            <person name="Hayashi T."/>
        </authorList>
    </citation>
    <scope>NUCLEOTIDE SEQUENCE</scope>
    <source>
        <strain evidence="6">DSM 16372</strain>
    </source>
</reference>
<protein>
    <submittedName>
        <fullName evidence="6">HTH-type transcriptional regulator MtrA</fullName>
    </submittedName>
</protein>
<dbReference type="InterPro" id="IPR018060">
    <property type="entry name" value="HTH_AraC"/>
</dbReference>
<name>A0AAV4ZTI2_9HYPH</name>